<dbReference type="OrthoDB" id="3243290at2"/>
<organism evidence="2 3">
    <name type="scientific">Mumia zhuanghuii</name>
    <dbReference type="NCBI Taxonomy" id="2585211"/>
    <lineage>
        <taxon>Bacteria</taxon>
        <taxon>Bacillati</taxon>
        <taxon>Actinomycetota</taxon>
        <taxon>Actinomycetes</taxon>
        <taxon>Propionibacteriales</taxon>
        <taxon>Nocardioidaceae</taxon>
        <taxon>Mumia</taxon>
    </lineage>
</organism>
<dbReference type="Gene3D" id="3.40.50.720">
    <property type="entry name" value="NAD(P)-binding Rossmann-like Domain"/>
    <property type="match status" value="1"/>
</dbReference>
<evidence type="ECO:0000313" key="2">
    <source>
        <dbReference type="EMBL" id="TNC49413.1"/>
    </source>
</evidence>
<evidence type="ECO:0000313" key="1">
    <source>
        <dbReference type="EMBL" id="TNC30940.1"/>
    </source>
</evidence>
<dbReference type="InterPro" id="IPR051604">
    <property type="entry name" value="Ergot_Alk_Oxidoreductase"/>
</dbReference>
<dbReference type="InterPro" id="IPR036291">
    <property type="entry name" value="NAD(P)-bd_dom_sf"/>
</dbReference>
<proteinExistence type="predicted"/>
<protein>
    <submittedName>
        <fullName evidence="2">Nmra family transcriptional regulator</fullName>
    </submittedName>
</protein>
<dbReference type="Proteomes" id="UP000306740">
    <property type="component" value="Unassembled WGS sequence"/>
</dbReference>
<dbReference type="EMBL" id="VDFR01000210">
    <property type="protein sequence ID" value="TNC30940.1"/>
    <property type="molecule type" value="Genomic_DNA"/>
</dbReference>
<sequence>MSARPVAVVGASGKTGTRVAEALALRGVLVRRLGRAELADPVAAFEGSAAAYLIAPNLHPDEPALVGGWVEALRAAGVGRVAYHSVAWPYAPAMPHHLAKAATEDLVRRSGLAWTVLQPCAYVQNVVPGLRAPEPAVRVPYSVERPFGLVDLADVGEAAAVVLTEDGHVGATYELGGPSLVTLADVARAAAQVRGVPVPAERLDPRAWADGAGAGMDPRERDWLLAMFAFYDAYGLPTGGVPLQALVGRAPRDLRTTLLRELTS</sequence>
<dbReference type="PANTHER" id="PTHR43162">
    <property type="match status" value="1"/>
</dbReference>
<gene>
    <name evidence="2" type="ORF">FHE65_05585</name>
    <name evidence="1" type="ORF">FHE65_32315</name>
</gene>
<dbReference type="PANTHER" id="PTHR43162:SF1">
    <property type="entry name" value="PRESTALK A DIFFERENTIATION PROTEIN A"/>
    <property type="match status" value="1"/>
</dbReference>
<comment type="caution">
    <text evidence="2">The sequence shown here is derived from an EMBL/GenBank/DDBJ whole genome shotgun (WGS) entry which is preliminary data.</text>
</comment>
<reference evidence="2 3" key="1">
    <citation type="submission" date="2019-05" db="EMBL/GenBank/DDBJ databases">
        <title>Mumia sp. nov., isolated from the intestinal contents of plateau pika (Ochotona curzoniae) in the Qinghai-Tibet plateau of China.</title>
        <authorList>
            <person name="Tian Z."/>
        </authorList>
    </citation>
    <scope>NUCLEOTIDE SEQUENCE [LARGE SCALE GENOMIC DNA]</scope>
    <source>
        <strain evidence="3">527</strain>
        <strain evidence="2">Z527</strain>
    </source>
</reference>
<dbReference type="Gene3D" id="3.90.25.10">
    <property type="entry name" value="UDP-galactose 4-epimerase, domain 1"/>
    <property type="match status" value="1"/>
</dbReference>
<name>A0A5C4MZ43_9ACTN</name>
<dbReference type="EMBL" id="VDFR01000025">
    <property type="protein sequence ID" value="TNC49413.1"/>
    <property type="molecule type" value="Genomic_DNA"/>
</dbReference>
<dbReference type="AlphaFoldDB" id="A0A5C4MZ43"/>
<evidence type="ECO:0000313" key="3">
    <source>
        <dbReference type="Proteomes" id="UP000306740"/>
    </source>
</evidence>
<dbReference type="RefSeq" id="WP_139105469.1">
    <property type="nucleotide sequence ID" value="NZ_VDFR01000025.1"/>
</dbReference>
<dbReference type="SUPFAM" id="SSF51735">
    <property type="entry name" value="NAD(P)-binding Rossmann-fold domains"/>
    <property type="match status" value="1"/>
</dbReference>
<accession>A0A5C4MZ43</accession>